<dbReference type="Gene3D" id="1.10.10.60">
    <property type="entry name" value="Homeodomain-like"/>
    <property type="match status" value="1"/>
</dbReference>
<dbReference type="InterPro" id="IPR009057">
    <property type="entry name" value="Homeodomain-like_sf"/>
</dbReference>
<evidence type="ECO:0000313" key="3">
    <source>
        <dbReference type="EMBL" id="HGY08471.1"/>
    </source>
</evidence>
<dbReference type="InterPro" id="IPR002514">
    <property type="entry name" value="Transposase_8"/>
</dbReference>
<dbReference type="Proteomes" id="UP000885759">
    <property type="component" value="Unassembled WGS sequence"/>
</dbReference>
<protein>
    <submittedName>
        <fullName evidence="3">Transposase</fullName>
    </submittedName>
</protein>
<name>A0A7C4V4R1_9DEIN</name>
<feature type="region of interest" description="Disordered" evidence="2">
    <location>
        <begin position="15"/>
        <end position="38"/>
    </location>
</feature>
<dbReference type="GO" id="GO:0006313">
    <property type="term" value="P:DNA transposition"/>
    <property type="evidence" value="ECO:0007669"/>
    <property type="project" value="InterPro"/>
</dbReference>
<dbReference type="GO" id="GO:0004803">
    <property type="term" value="F:transposase activity"/>
    <property type="evidence" value="ECO:0007669"/>
    <property type="project" value="InterPro"/>
</dbReference>
<reference evidence="3" key="1">
    <citation type="journal article" date="2020" name="mSystems">
        <title>Genome- and Community-Level Interaction Insights into Carbon Utilization and Element Cycling Functions of Hydrothermarchaeota in Hydrothermal Sediment.</title>
        <authorList>
            <person name="Zhou Z."/>
            <person name="Liu Y."/>
            <person name="Xu W."/>
            <person name="Pan J."/>
            <person name="Luo Z.H."/>
            <person name="Li M."/>
        </authorList>
    </citation>
    <scope>NUCLEOTIDE SEQUENCE [LARGE SCALE GENOMIC DNA]</scope>
    <source>
        <strain evidence="3">HyVt-570</strain>
    </source>
</reference>
<accession>A0A7C4V4R1</accession>
<feature type="region of interest" description="Disordered" evidence="2">
    <location>
        <begin position="140"/>
        <end position="167"/>
    </location>
</feature>
<comment type="caution">
    <text evidence="3">The sequence shown here is derived from an EMBL/GenBank/DDBJ whole genome shotgun (WGS) entry which is preliminary data.</text>
</comment>
<gene>
    <name evidence="3" type="ORF">ENK37_00220</name>
</gene>
<dbReference type="SUPFAM" id="SSF46689">
    <property type="entry name" value="Homeodomain-like"/>
    <property type="match status" value="1"/>
</dbReference>
<feature type="compositionally biased region" description="Polar residues" evidence="2">
    <location>
        <begin position="146"/>
        <end position="158"/>
    </location>
</feature>
<dbReference type="GO" id="GO:0003677">
    <property type="term" value="F:DNA binding"/>
    <property type="evidence" value="ECO:0007669"/>
    <property type="project" value="InterPro"/>
</dbReference>
<proteinExistence type="predicted"/>
<evidence type="ECO:0000256" key="1">
    <source>
        <dbReference type="SAM" id="Coils"/>
    </source>
</evidence>
<feature type="coiled-coil region" evidence="1">
    <location>
        <begin position="98"/>
        <end position="125"/>
    </location>
</feature>
<dbReference type="AlphaFoldDB" id="A0A7C4V4R1"/>
<dbReference type="Pfam" id="PF01527">
    <property type="entry name" value="HTH_Tnp_1"/>
    <property type="match status" value="1"/>
</dbReference>
<dbReference type="EMBL" id="DRPZ01000007">
    <property type="protein sequence ID" value="HGY08471.1"/>
    <property type="molecule type" value="Genomic_DNA"/>
</dbReference>
<keyword evidence="1" id="KW-0175">Coiled coil</keyword>
<sequence length="167" mass="19254">MWEVGCGRWERLSRPEKRLHSTPIPTPATPRRKHHMNGKEKRFYSEAFKRQVVREYEQGAGAAELKRKYDIRGHSTLQRWVARYGRESYREGAVYLQTAADRERARRLEEQLTALQKAVAELTLENRMLRSVLEARGLDPKKELSLRSSGPTKPTASPSRKPAPGSE</sequence>
<organism evidence="3">
    <name type="scientific">Oceanithermus profundus</name>
    <dbReference type="NCBI Taxonomy" id="187137"/>
    <lineage>
        <taxon>Bacteria</taxon>
        <taxon>Thermotogati</taxon>
        <taxon>Deinococcota</taxon>
        <taxon>Deinococci</taxon>
        <taxon>Thermales</taxon>
        <taxon>Thermaceae</taxon>
        <taxon>Oceanithermus</taxon>
    </lineage>
</organism>
<evidence type="ECO:0000256" key="2">
    <source>
        <dbReference type="SAM" id="MobiDB-lite"/>
    </source>
</evidence>